<keyword evidence="2 8" id="KW-0813">Transport</keyword>
<dbReference type="InterPro" id="IPR023996">
    <property type="entry name" value="TonB-dep_OMP_SusC/RagA"/>
</dbReference>
<dbReference type="AlphaFoldDB" id="A0A401UC91"/>
<evidence type="ECO:0000256" key="6">
    <source>
        <dbReference type="ARBA" id="ARBA00023136"/>
    </source>
</evidence>
<organism evidence="12 13">
    <name type="scientific">Chryseotalea sanaruensis</name>
    <dbReference type="NCBI Taxonomy" id="2482724"/>
    <lineage>
        <taxon>Bacteria</taxon>
        <taxon>Pseudomonadati</taxon>
        <taxon>Bacteroidota</taxon>
        <taxon>Cytophagia</taxon>
        <taxon>Cytophagales</taxon>
        <taxon>Chryseotaleaceae</taxon>
        <taxon>Chryseotalea</taxon>
    </lineage>
</organism>
<dbReference type="InterPro" id="IPR037066">
    <property type="entry name" value="Plug_dom_sf"/>
</dbReference>
<evidence type="ECO:0000313" key="12">
    <source>
        <dbReference type="EMBL" id="GCC52518.1"/>
    </source>
</evidence>
<dbReference type="EMBL" id="BHXQ01000005">
    <property type="protein sequence ID" value="GCC52518.1"/>
    <property type="molecule type" value="Genomic_DNA"/>
</dbReference>
<gene>
    <name evidence="12" type="ORF">SanaruYs_27550</name>
</gene>
<dbReference type="SUPFAM" id="SSF49464">
    <property type="entry name" value="Carboxypeptidase regulatory domain-like"/>
    <property type="match status" value="1"/>
</dbReference>
<keyword evidence="6 8" id="KW-0472">Membrane</keyword>
<evidence type="ECO:0000256" key="4">
    <source>
        <dbReference type="ARBA" id="ARBA00022692"/>
    </source>
</evidence>
<reference evidence="12 13" key="1">
    <citation type="submission" date="2018-11" db="EMBL/GenBank/DDBJ databases">
        <title>Chryseotalea sanarue gen. nov., sp., nov., a member of the family Cytophagaceae, isolated from a brackish lake in Hamamatsu Japan.</title>
        <authorList>
            <person name="Maejima Y."/>
            <person name="Iino T."/>
            <person name="Muraguchi Y."/>
            <person name="Fukuda K."/>
            <person name="Ohkuma M."/>
            <person name="Moriuchi R."/>
            <person name="Dohra H."/>
            <person name="Kimbara K."/>
            <person name="Shintani M."/>
        </authorList>
    </citation>
    <scope>NUCLEOTIDE SEQUENCE [LARGE SCALE GENOMIC DNA]</scope>
    <source>
        <strain evidence="12 13">Ys</strain>
    </source>
</reference>
<feature type="domain" description="TonB-dependent receptor plug" evidence="11">
    <location>
        <begin position="106"/>
        <end position="222"/>
    </location>
</feature>
<dbReference type="Pfam" id="PF00593">
    <property type="entry name" value="TonB_dep_Rec_b-barrel"/>
    <property type="match status" value="1"/>
</dbReference>
<dbReference type="Gene3D" id="2.170.130.10">
    <property type="entry name" value="TonB-dependent receptor, plug domain"/>
    <property type="match status" value="1"/>
</dbReference>
<dbReference type="PROSITE" id="PS52016">
    <property type="entry name" value="TONB_DEPENDENT_REC_3"/>
    <property type="match status" value="1"/>
</dbReference>
<evidence type="ECO:0000256" key="9">
    <source>
        <dbReference type="RuleBase" id="RU003357"/>
    </source>
</evidence>
<dbReference type="Gene3D" id="2.40.170.20">
    <property type="entry name" value="TonB-dependent receptor, beta-barrel domain"/>
    <property type="match status" value="1"/>
</dbReference>
<evidence type="ECO:0000256" key="1">
    <source>
        <dbReference type="ARBA" id="ARBA00004571"/>
    </source>
</evidence>
<proteinExistence type="inferred from homology"/>
<dbReference type="Pfam" id="PF07715">
    <property type="entry name" value="Plug"/>
    <property type="match status" value="1"/>
</dbReference>
<dbReference type="Pfam" id="PF13715">
    <property type="entry name" value="CarbopepD_reg_2"/>
    <property type="match status" value="1"/>
</dbReference>
<dbReference type="NCBIfam" id="TIGR04056">
    <property type="entry name" value="OMP_RagA_SusC"/>
    <property type="match status" value="1"/>
</dbReference>
<comment type="subcellular location">
    <subcellularLocation>
        <location evidence="1 8">Cell outer membrane</location>
        <topology evidence="1 8">Multi-pass membrane protein</topology>
    </subcellularLocation>
</comment>
<dbReference type="InterPro" id="IPR000531">
    <property type="entry name" value="Beta-barrel_TonB"/>
</dbReference>
<keyword evidence="12" id="KW-0675">Receptor</keyword>
<keyword evidence="7 8" id="KW-0998">Cell outer membrane</keyword>
<evidence type="ECO:0000256" key="5">
    <source>
        <dbReference type="ARBA" id="ARBA00023077"/>
    </source>
</evidence>
<dbReference type="GO" id="GO:0009279">
    <property type="term" value="C:cell outer membrane"/>
    <property type="evidence" value="ECO:0007669"/>
    <property type="project" value="UniProtKB-SubCell"/>
</dbReference>
<dbReference type="InterPro" id="IPR023997">
    <property type="entry name" value="TonB-dep_OMP_SusC/RagA_CS"/>
</dbReference>
<evidence type="ECO:0000256" key="3">
    <source>
        <dbReference type="ARBA" id="ARBA00022452"/>
    </source>
</evidence>
<keyword evidence="13" id="KW-1185">Reference proteome</keyword>
<keyword evidence="4 8" id="KW-0812">Transmembrane</keyword>
<dbReference type="Proteomes" id="UP000288227">
    <property type="component" value="Unassembled WGS sequence"/>
</dbReference>
<dbReference type="NCBIfam" id="TIGR04057">
    <property type="entry name" value="SusC_RagA_signa"/>
    <property type="match status" value="1"/>
</dbReference>
<sequence length="1021" mass="110022">MVFTLSSVWAQERTVSGRVTSTEDGSSLPGVNVVIKGTTNGTVTDSDGNYKLNVPAGGGALVFSFIGLQTEEIVIGDRNVVDVSLSLDVTQLSEVVVVGYGTQERKEITGSVVSIASKDIENLVSASFDSQLAGRAPGVQVTTPGGIIGQRPIIRIRGVNSLTSSADPLIVIDGVPAVTDDRSSIVPSNPLANINPADIQSYEVLKDGSATAIYGSRAANGVILITTKRGTKGKATVNYSGSFGINQEVARFDLLSGDQFVEIANEKRTNAGLGVAANAGGNTDWQDHIFRNGAVQQHNVSLGGGSDNTNYFFSLGFTEQESPVIANSLKRYSFRANIDQKVANRVKLGTSLSYTYGEINGLNNGANSLSGAIYNASRMLPNVDIFDPANVAFDGYNVTANGAALGLGPNTVGVDNNIPNIAFVLANNIYRNRTNRLLANAYAEVEIVDGLSLRTQIGTDVTLADDFQSLDPRHGDGRGAVGSITQTFNPVYRWNWQNTLNYQKVFADVHNVNATIGVEYQKTNYYNFSASGTGFSDRFFLQQNLITGSYQNPSVGGGYADRGFESYFGRLNYSYKGKYLLSVSARNDAISDLYIDNRVGFFPGGSIGWRVSEEDFFNSTLITDLKVRASYAEVGNTEIGTLAYAGGFGAVLYGPNAGIALTQVSNRDLQWEVSKKINVGFNTTIAGITIEADYFKNDIDKMVLDAPVAESLGVPGNTIAQNVGAMTNSGFELRIASKVLERGDFKWTTDFNFTAIKNEVTSLLSPLTGSQIFNRTEVGRSIAELYGYRFAGVNPANGNPLYFRGDGSISQYNLVPGATGWRVYDAANPTNVATTTNALGANDLAFLGNTLPKWSGGLTNQFTFKNFDAEIFLRYSGGNYIMNETLRGQLGMGFSNNNSEILNRWTEAGQVTDVPKIYNGQDANIWATGAANSRFVEKGDFVRVQNIIIGYRVPTEALQTAFKGGIRSARVFAQVQNPFTFTAYKGLDPELNQFSNQLVYGVDWNGAPIIRTWTFGVNVGF</sequence>
<evidence type="ECO:0000256" key="8">
    <source>
        <dbReference type="PROSITE-ProRule" id="PRU01360"/>
    </source>
</evidence>
<accession>A0A401UC91</accession>
<dbReference type="InterPro" id="IPR039426">
    <property type="entry name" value="TonB-dep_rcpt-like"/>
</dbReference>
<dbReference type="SUPFAM" id="SSF56935">
    <property type="entry name" value="Porins"/>
    <property type="match status" value="1"/>
</dbReference>
<protein>
    <submittedName>
        <fullName evidence="12">TonB-dependent receptor</fullName>
    </submittedName>
</protein>
<comment type="similarity">
    <text evidence="8 9">Belongs to the TonB-dependent receptor family.</text>
</comment>
<comment type="caution">
    <text evidence="12">The sequence shown here is derived from an EMBL/GenBank/DDBJ whole genome shotgun (WGS) entry which is preliminary data.</text>
</comment>
<dbReference type="Gene3D" id="2.60.40.1120">
    <property type="entry name" value="Carboxypeptidase-like, regulatory domain"/>
    <property type="match status" value="1"/>
</dbReference>
<dbReference type="InterPro" id="IPR036942">
    <property type="entry name" value="Beta-barrel_TonB_sf"/>
</dbReference>
<evidence type="ECO:0000259" key="10">
    <source>
        <dbReference type="Pfam" id="PF00593"/>
    </source>
</evidence>
<evidence type="ECO:0000313" key="13">
    <source>
        <dbReference type="Proteomes" id="UP000288227"/>
    </source>
</evidence>
<dbReference type="InterPro" id="IPR012910">
    <property type="entry name" value="Plug_dom"/>
</dbReference>
<name>A0A401UC91_9BACT</name>
<dbReference type="InterPro" id="IPR008969">
    <property type="entry name" value="CarboxyPept-like_regulatory"/>
</dbReference>
<feature type="domain" description="TonB-dependent receptor-like beta-barrel" evidence="10">
    <location>
        <begin position="398"/>
        <end position="828"/>
    </location>
</feature>
<keyword evidence="3 8" id="KW-1134">Transmembrane beta strand</keyword>
<evidence type="ECO:0000256" key="2">
    <source>
        <dbReference type="ARBA" id="ARBA00022448"/>
    </source>
</evidence>
<evidence type="ECO:0000256" key="7">
    <source>
        <dbReference type="ARBA" id="ARBA00023237"/>
    </source>
</evidence>
<keyword evidence="5 9" id="KW-0798">TonB box</keyword>
<evidence type="ECO:0000259" key="11">
    <source>
        <dbReference type="Pfam" id="PF07715"/>
    </source>
</evidence>